<feature type="transmembrane region" description="Helical" evidence="8">
    <location>
        <begin position="257"/>
        <end position="278"/>
    </location>
</feature>
<dbReference type="CDD" id="cd06261">
    <property type="entry name" value="TM_PBP2"/>
    <property type="match status" value="2"/>
</dbReference>
<dbReference type="GO" id="GO:0055085">
    <property type="term" value="P:transmembrane transport"/>
    <property type="evidence" value="ECO:0007669"/>
    <property type="project" value="InterPro"/>
</dbReference>
<protein>
    <submittedName>
        <fullName evidence="10">Binding-protein-dependent transport systems inner membrane component</fullName>
    </submittedName>
</protein>
<evidence type="ECO:0000256" key="3">
    <source>
        <dbReference type="ARBA" id="ARBA00022475"/>
    </source>
</evidence>
<feature type="transmembrane region" description="Helical" evidence="8">
    <location>
        <begin position="429"/>
        <end position="451"/>
    </location>
</feature>
<organism evidence="10 11">
    <name type="scientific">Mycolicibacterium vanbaalenii (strain DSM 7251 / JCM 13017 / BCRC 16820 / KCTC 9966 / NRRL B-24157 / PYR-1)</name>
    <name type="common">Mycobacterium vanbaalenii</name>
    <dbReference type="NCBI Taxonomy" id="350058"/>
    <lineage>
        <taxon>Bacteria</taxon>
        <taxon>Bacillati</taxon>
        <taxon>Actinomycetota</taxon>
        <taxon>Actinomycetes</taxon>
        <taxon>Mycobacteriales</taxon>
        <taxon>Mycobacteriaceae</taxon>
        <taxon>Mycolicibacterium</taxon>
    </lineage>
</organism>
<evidence type="ECO:0000313" key="11">
    <source>
        <dbReference type="Proteomes" id="UP000009159"/>
    </source>
</evidence>
<dbReference type="InterPro" id="IPR000515">
    <property type="entry name" value="MetI-like"/>
</dbReference>
<dbReference type="AlphaFoldDB" id="A1THX6"/>
<dbReference type="Proteomes" id="UP000009159">
    <property type="component" value="Chromosome"/>
</dbReference>
<feature type="transmembrane region" description="Helical" evidence="8">
    <location>
        <begin position="105"/>
        <end position="127"/>
    </location>
</feature>
<evidence type="ECO:0000256" key="6">
    <source>
        <dbReference type="ARBA" id="ARBA00022989"/>
    </source>
</evidence>
<dbReference type="Pfam" id="PF00528">
    <property type="entry name" value="BPD_transp_1"/>
    <property type="match status" value="2"/>
</dbReference>
<feature type="transmembrane region" description="Helical" evidence="8">
    <location>
        <begin position="71"/>
        <end position="93"/>
    </location>
</feature>
<feature type="transmembrane region" description="Helical" evidence="8">
    <location>
        <begin position="147"/>
        <end position="169"/>
    </location>
</feature>
<proteinExistence type="inferred from homology"/>
<dbReference type="SUPFAM" id="SSF161098">
    <property type="entry name" value="MetI-like"/>
    <property type="match status" value="2"/>
</dbReference>
<keyword evidence="5 8" id="KW-0812">Transmembrane</keyword>
<dbReference type="PROSITE" id="PS50928">
    <property type="entry name" value="ABC_TM1"/>
    <property type="match status" value="2"/>
</dbReference>
<dbReference type="HOGENOM" id="CLU_021838_2_1_11"/>
<feature type="domain" description="ABC transmembrane type-1" evidence="9">
    <location>
        <begin position="67"/>
        <end position="273"/>
    </location>
</feature>
<feature type="transmembrane region" description="Helical" evidence="8">
    <location>
        <begin position="357"/>
        <end position="384"/>
    </location>
</feature>
<keyword evidence="3" id="KW-1003">Cell membrane</keyword>
<sequence>MLGISQWRTRVGSMGMWGVAALLIPLVLLPMSFLVYGSFQSAPPGQAGLWTLQNYDVLWSQDFLELVRNSVLLAASVTAIALIVGSFLAIAITRWNVPFARLFDQLTIIPAYIPAFVGAIAWSFLLSPQSGYLNKPLAALGIPRINIYSWGGVVAVLSIYSVPVIYLSLRPALLSIGKSLEEAGRLLGAGRLRIAREILLPAIRPAVLSSALIVFINTLADFAVVGVLGTRAHLDVVALRIVELTTKGVFDTGRASVLGLVLAMFSVVALSAIVRGLAHRDLAIIGARHNIEPAPISPAARVLGLALCLGFTTMAIFLPIMVLVIGSFQPYLSTTFSSGWTINNYELMARYPGALTAIFNSVLLSFLAAITCAFLSAVLAYIVVRRGGRMGALVNYISISPLAVPHMVFAVALVWTWVGTSGVFYGTRWILLAAYVALLLPYSMRAAVTAFQQLDPVLEDAGRMSGANWSRVMFSIVAPLVMPGIVAGATIVLYQAMKEISASLVLYPPGQPVIPVAIWSLSYQGQFAQLFALCVVYIALIFALVAGLSVVNRRYARL</sequence>
<keyword evidence="11" id="KW-1185">Reference proteome</keyword>
<dbReference type="STRING" id="350058.Mvan_6022"/>
<comment type="subcellular location">
    <subcellularLocation>
        <location evidence="1">Cell inner membrane</location>
        <topology evidence="1">Multi-pass membrane protein</topology>
    </subcellularLocation>
    <subcellularLocation>
        <location evidence="8">Cell membrane</location>
        <topology evidence="8">Multi-pass membrane protein</topology>
    </subcellularLocation>
</comment>
<dbReference type="eggNOG" id="COG1178">
    <property type="taxonomic scope" value="Bacteria"/>
</dbReference>
<evidence type="ECO:0000256" key="7">
    <source>
        <dbReference type="ARBA" id="ARBA00023136"/>
    </source>
</evidence>
<comment type="similarity">
    <text evidence="8">Belongs to the binding-protein-dependent transport system permease family.</text>
</comment>
<name>A1THX6_MYCVP</name>
<feature type="transmembrane region" description="Helical" evidence="8">
    <location>
        <begin position="530"/>
        <end position="551"/>
    </location>
</feature>
<keyword evidence="4" id="KW-0997">Cell inner membrane</keyword>
<evidence type="ECO:0000256" key="5">
    <source>
        <dbReference type="ARBA" id="ARBA00022692"/>
    </source>
</evidence>
<dbReference type="Gene3D" id="1.10.3720.10">
    <property type="entry name" value="MetI-like"/>
    <property type="match status" value="2"/>
</dbReference>
<dbReference type="PANTHER" id="PTHR43357">
    <property type="entry name" value="INNER MEMBRANE ABC TRANSPORTER PERMEASE PROTEIN YDCV"/>
    <property type="match status" value="1"/>
</dbReference>
<dbReference type="EMBL" id="CP000511">
    <property type="protein sequence ID" value="ABM16776.1"/>
    <property type="molecule type" value="Genomic_DNA"/>
</dbReference>
<evidence type="ECO:0000256" key="1">
    <source>
        <dbReference type="ARBA" id="ARBA00004429"/>
    </source>
</evidence>
<keyword evidence="2 8" id="KW-0813">Transport</keyword>
<evidence type="ECO:0000313" key="10">
    <source>
        <dbReference type="EMBL" id="ABM16776.1"/>
    </source>
</evidence>
<evidence type="ECO:0000256" key="8">
    <source>
        <dbReference type="RuleBase" id="RU363032"/>
    </source>
</evidence>
<evidence type="ECO:0000256" key="4">
    <source>
        <dbReference type="ARBA" id="ARBA00022519"/>
    </source>
</evidence>
<dbReference type="InterPro" id="IPR035906">
    <property type="entry name" value="MetI-like_sf"/>
</dbReference>
<keyword evidence="7 8" id="KW-0472">Membrane</keyword>
<accession>A1THX6</accession>
<feature type="transmembrane region" description="Helical" evidence="8">
    <location>
        <begin position="472"/>
        <end position="497"/>
    </location>
</feature>
<feature type="transmembrane region" description="Helical" evidence="8">
    <location>
        <begin position="206"/>
        <end position="229"/>
    </location>
</feature>
<dbReference type="PANTHER" id="PTHR43357:SF3">
    <property type="entry name" value="FE(3+)-TRANSPORT SYSTEM PERMEASE PROTEIN FBPB 2"/>
    <property type="match status" value="1"/>
</dbReference>
<evidence type="ECO:0000259" key="9">
    <source>
        <dbReference type="PROSITE" id="PS50928"/>
    </source>
</evidence>
<reference evidence="10" key="1">
    <citation type="submission" date="2006-12" db="EMBL/GenBank/DDBJ databases">
        <title>Complete sequence of Mycobacterium vanbaalenii PYR-1.</title>
        <authorList>
            <consortium name="US DOE Joint Genome Institute"/>
            <person name="Copeland A."/>
            <person name="Lucas S."/>
            <person name="Lapidus A."/>
            <person name="Barry K."/>
            <person name="Detter J.C."/>
            <person name="Glavina del Rio T."/>
            <person name="Hammon N."/>
            <person name="Israni S."/>
            <person name="Dalin E."/>
            <person name="Tice H."/>
            <person name="Pitluck S."/>
            <person name="Singan V."/>
            <person name="Schmutz J."/>
            <person name="Larimer F."/>
            <person name="Land M."/>
            <person name="Hauser L."/>
            <person name="Kyrpides N."/>
            <person name="Anderson I.J."/>
            <person name="Miller C."/>
            <person name="Richardson P."/>
        </authorList>
    </citation>
    <scope>NUCLEOTIDE SEQUENCE [LARGE SCALE GENOMIC DNA]</scope>
    <source>
        <strain evidence="10">PYR-1</strain>
    </source>
</reference>
<dbReference type="GO" id="GO:0005886">
    <property type="term" value="C:plasma membrane"/>
    <property type="evidence" value="ECO:0007669"/>
    <property type="project" value="UniProtKB-SubCell"/>
</dbReference>
<feature type="transmembrane region" description="Helical" evidence="8">
    <location>
        <begin position="396"/>
        <end position="417"/>
    </location>
</feature>
<dbReference type="KEGG" id="mva:Mvan_6022"/>
<feature type="transmembrane region" description="Helical" evidence="8">
    <location>
        <begin position="299"/>
        <end position="328"/>
    </location>
</feature>
<feature type="domain" description="ABC transmembrane type-1" evidence="9">
    <location>
        <begin position="358"/>
        <end position="546"/>
    </location>
</feature>
<keyword evidence="6 8" id="KW-1133">Transmembrane helix</keyword>
<evidence type="ECO:0000256" key="2">
    <source>
        <dbReference type="ARBA" id="ARBA00022448"/>
    </source>
</evidence>
<gene>
    <name evidence="10" type="ordered locus">Mvan_6022</name>
</gene>